<proteinExistence type="predicted"/>
<name>A0A016RXI3_9BILA</name>
<dbReference type="OrthoDB" id="10543777at2759"/>
<reference evidence="2" key="1">
    <citation type="journal article" date="2015" name="Nat. Genet.">
        <title>The genome and transcriptome of the zoonotic hookworm Ancylostoma ceylanicum identify infection-specific gene families.</title>
        <authorList>
            <person name="Schwarz E.M."/>
            <person name="Hu Y."/>
            <person name="Antoshechkin I."/>
            <person name="Miller M.M."/>
            <person name="Sternberg P.W."/>
            <person name="Aroian R.V."/>
        </authorList>
    </citation>
    <scope>NUCLEOTIDE SEQUENCE</scope>
    <source>
        <strain evidence="2">HY135</strain>
    </source>
</reference>
<dbReference type="AlphaFoldDB" id="A0A016RXI3"/>
<dbReference type="Proteomes" id="UP000024635">
    <property type="component" value="Unassembled WGS sequence"/>
</dbReference>
<dbReference type="EMBL" id="JARK01001681">
    <property type="protein sequence ID" value="EYB83011.1"/>
    <property type="molecule type" value="Genomic_DNA"/>
</dbReference>
<evidence type="ECO:0000313" key="2">
    <source>
        <dbReference type="Proteomes" id="UP000024635"/>
    </source>
</evidence>
<sequence>MELSPTSTLLFRKKKGQFILVRRICENFPVRTVNGVFNKKNARPGASELRLQCDCPYSPSYDARASVARIQPERECSDLSLSAKTAHPIYDPDCRQCAEARFADRLCESLHENCNCTPVIRTDRRGSISLLHTSAPKRQGK</sequence>
<evidence type="ECO:0000313" key="1">
    <source>
        <dbReference type="EMBL" id="EYB83011.1"/>
    </source>
</evidence>
<organism evidence="1 2">
    <name type="scientific">Ancylostoma ceylanicum</name>
    <dbReference type="NCBI Taxonomy" id="53326"/>
    <lineage>
        <taxon>Eukaryota</taxon>
        <taxon>Metazoa</taxon>
        <taxon>Ecdysozoa</taxon>
        <taxon>Nematoda</taxon>
        <taxon>Chromadorea</taxon>
        <taxon>Rhabditida</taxon>
        <taxon>Rhabditina</taxon>
        <taxon>Rhabditomorpha</taxon>
        <taxon>Strongyloidea</taxon>
        <taxon>Ancylostomatidae</taxon>
        <taxon>Ancylostomatinae</taxon>
        <taxon>Ancylostoma</taxon>
    </lineage>
</organism>
<keyword evidence="2" id="KW-1185">Reference proteome</keyword>
<comment type="caution">
    <text evidence="1">The sequence shown here is derived from an EMBL/GenBank/DDBJ whole genome shotgun (WGS) entry which is preliminary data.</text>
</comment>
<protein>
    <submittedName>
        <fullName evidence="1">Uncharacterized protein</fullName>
    </submittedName>
</protein>
<accession>A0A016RXI3</accession>
<gene>
    <name evidence="1" type="primary">Acey_s0345.g3118</name>
    <name evidence="1" type="ORF">Y032_0345g3118</name>
</gene>